<accession>A0A8H3G648</accession>
<proteinExistence type="predicted"/>
<organism evidence="1 2">
    <name type="scientific">Alectoria fallacina</name>
    <dbReference type="NCBI Taxonomy" id="1903189"/>
    <lineage>
        <taxon>Eukaryota</taxon>
        <taxon>Fungi</taxon>
        <taxon>Dikarya</taxon>
        <taxon>Ascomycota</taxon>
        <taxon>Pezizomycotina</taxon>
        <taxon>Lecanoromycetes</taxon>
        <taxon>OSLEUM clade</taxon>
        <taxon>Lecanoromycetidae</taxon>
        <taxon>Lecanorales</taxon>
        <taxon>Lecanorineae</taxon>
        <taxon>Parmeliaceae</taxon>
        <taxon>Alectoria</taxon>
    </lineage>
</organism>
<dbReference type="AlphaFoldDB" id="A0A8H3G648"/>
<name>A0A8H3G648_9LECA</name>
<dbReference type="Proteomes" id="UP000664203">
    <property type="component" value="Unassembled WGS sequence"/>
</dbReference>
<dbReference type="PANTHER" id="PTHR38791">
    <property type="entry name" value="ZN(II)2CYS6 TRANSCRIPTION FACTOR (EUROFUNG)-RELATED-RELATED"/>
    <property type="match status" value="1"/>
</dbReference>
<protein>
    <submittedName>
        <fullName evidence="1">Uncharacterized protein</fullName>
    </submittedName>
</protein>
<evidence type="ECO:0000313" key="1">
    <source>
        <dbReference type="EMBL" id="CAF9936871.1"/>
    </source>
</evidence>
<gene>
    <name evidence="1" type="ORF">ALECFALPRED_006995</name>
</gene>
<dbReference type="EMBL" id="CAJPDR010000455">
    <property type="protein sequence ID" value="CAF9936871.1"/>
    <property type="molecule type" value="Genomic_DNA"/>
</dbReference>
<reference evidence="1" key="1">
    <citation type="submission" date="2021-03" db="EMBL/GenBank/DDBJ databases">
        <authorList>
            <person name="Tagirdzhanova G."/>
        </authorList>
    </citation>
    <scope>NUCLEOTIDE SEQUENCE</scope>
</reference>
<dbReference type="OrthoDB" id="4491390at2759"/>
<evidence type="ECO:0000313" key="2">
    <source>
        <dbReference type="Proteomes" id="UP000664203"/>
    </source>
</evidence>
<comment type="caution">
    <text evidence="1">The sequence shown here is derived from an EMBL/GenBank/DDBJ whole genome shotgun (WGS) entry which is preliminary data.</text>
</comment>
<dbReference type="InterPro" id="IPR053175">
    <property type="entry name" value="DHMBA_Reg_Transcription_Factor"/>
</dbReference>
<keyword evidence="2" id="KW-1185">Reference proteome</keyword>
<sequence length="241" mass="27116">MRNHQTSLPGSLQWLSKQHPATLAASILAECINIQELRLHFFEIPSRSLEVFAEDTPLWTSVVDAVERIDTRLAQLASQFGGRWDIHKTSLPTQAGKPTALDYYHDIQVAKVWNQRRSTRIALHDFLLGICEEVQVLHRVRANNDLALLRRRSVEVIESMSAEICASIPFHLRRINANGRKCSSEAQQVAGACALIWPLETIAKCRYIGEDHRLVARATLEEIGHAIGVRQATRKLSELSG</sequence>